<evidence type="ECO:0000313" key="2">
    <source>
        <dbReference type="Proteomes" id="UP001168613"/>
    </source>
</evidence>
<sequence length="109" mass="12156">MRGLMIVGVAVVLAACQSPNRPSQSIDIPEPPQYQQVQGQSPLEVGTQEWMAMVTERVGVSDGHGGGPDYGSQEWCDAVHYRVYGQHAPKPVACDTQWMRQIDEYLRQR</sequence>
<keyword evidence="2" id="KW-1185">Reference proteome</keyword>
<dbReference type="Proteomes" id="UP001168613">
    <property type="component" value="Unassembled WGS sequence"/>
</dbReference>
<reference evidence="1" key="1">
    <citation type="submission" date="2021-11" db="EMBL/GenBank/DDBJ databases">
        <title>Draft genome sequence of Alcaligenes endophyticus type strain CCUG 75668T.</title>
        <authorList>
            <person name="Salva-Serra F."/>
            <person name="Duran R.E."/>
            <person name="Seeger M."/>
            <person name="Moore E.R.B."/>
            <person name="Jaen-Luchoro D."/>
        </authorList>
    </citation>
    <scope>NUCLEOTIDE SEQUENCE</scope>
    <source>
        <strain evidence="1">CCUG 75668</strain>
    </source>
</reference>
<name>A0ABT8EIS1_9BURK</name>
<comment type="caution">
    <text evidence="1">The sequence shown here is derived from an EMBL/GenBank/DDBJ whole genome shotgun (WGS) entry which is preliminary data.</text>
</comment>
<evidence type="ECO:0008006" key="3">
    <source>
        <dbReference type="Google" id="ProtNLM"/>
    </source>
</evidence>
<dbReference type="RefSeq" id="WP_266124800.1">
    <property type="nucleotide sequence ID" value="NZ_JAJHNU010000001.1"/>
</dbReference>
<evidence type="ECO:0000313" key="1">
    <source>
        <dbReference type="EMBL" id="MDN4121173.1"/>
    </source>
</evidence>
<accession>A0ABT8EIS1</accession>
<gene>
    <name evidence="1" type="ORF">LMS43_07730</name>
</gene>
<protein>
    <recommendedName>
        <fullName evidence="3">Lipoprotein</fullName>
    </recommendedName>
</protein>
<organism evidence="1 2">
    <name type="scientific">Alcaligenes endophyticus</name>
    <dbReference type="NCBI Taxonomy" id="1929088"/>
    <lineage>
        <taxon>Bacteria</taxon>
        <taxon>Pseudomonadati</taxon>
        <taxon>Pseudomonadota</taxon>
        <taxon>Betaproteobacteria</taxon>
        <taxon>Burkholderiales</taxon>
        <taxon>Alcaligenaceae</taxon>
        <taxon>Alcaligenes</taxon>
    </lineage>
</organism>
<dbReference type="PROSITE" id="PS51257">
    <property type="entry name" value="PROKAR_LIPOPROTEIN"/>
    <property type="match status" value="1"/>
</dbReference>
<proteinExistence type="predicted"/>
<dbReference type="EMBL" id="JAJHNU010000001">
    <property type="protein sequence ID" value="MDN4121173.1"/>
    <property type="molecule type" value="Genomic_DNA"/>
</dbReference>